<name>A0A9W9KGI5_9EURO</name>
<accession>A0A9W9KGI5</accession>
<dbReference type="GeneID" id="81392068"/>
<evidence type="ECO:0008006" key="4">
    <source>
        <dbReference type="Google" id="ProtNLM"/>
    </source>
</evidence>
<feature type="signal peptide" evidence="1">
    <location>
        <begin position="1"/>
        <end position="16"/>
    </location>
</feature>
<evidence type="ECO:0000313" key="3">
    <source>
        <dbReference type="Proteomes" id="UP001141434"/>
    </source>
</evidence>
<dbReference type="Proteomes" id="UP001141434">
    <property type="component" value="Unassembled WGS sequence"/>
</dbReference>
<proteinExistence type="predicted"/>
<comment type="caution">
    <text evidence="2">The sequence shown here is derived from an EMBL/GenBank/DDBJ whole genome shotgun (WGS) entry which is preliminary data.</text>
</comment>
<dbReference type="AlphaFoldDB" id="A0A9W9KGI5"/>
<reference evidence="2" key="2">
    <citation type="journal article" date="2023" name="IMA Fungus">
        <title>Comparative genomic study of the Penicillium genus elucidates a diverse pangenome and 15 lateral gene transfer events.</title>
        <authorList>
            <person name="Petersen C."/>
            <person name="Sorensen T."/>
            <person name="Nielsen M.R."/>
            <person name="Sondergaard T.E."/>
            <person name="Sorensen J.L."/>
            <person name="Fitzpatrick D.A."/>
            <person name="Frisvad J.C."/>
            <person name="Nielsen K.L."/>
        </authorList>
    </citation>
    <scope>NUCLEOTIDE SEQUENCE</scope>
    <source>
        <strain evidence="2">IBT 34128</strain>
    </source>
</reference>
<reference evidence="2" key="1">
    <citation type="submission" date="2022-11" db="EMBL/GenBank/DDBJ databases">
        <authorList>
            <person name="Petersen C."/>
        </authorList>
    </citation>
    <scope>NUCLEOTIDE SEQUENCE</scope>
    <source>
        <strain evidence="2">IBT 34128</strain>
    </source>
</reference>
<dbReference type="EMBL" id="JAPMSZ010000004">
    <property type="protein sequence ID" value="KAJ5104971.1"/>
    <property type="molecule type" value="Genomic_DNA"/>
</dbReference>
<organism evidence="2 3">
    <name type="scientific">Penicillium alfredii</name>
    <dbReference type="NCBI Taxonomy" id="1506179"/>
    <lineage>
        <taxon>Eukaryota</taxon>
        <taxon>Fungi</taxon>
        <taxon>Dikarya</taxon>
        <taxon>Ascomycota</taxon>
        <taxon>Pezizomycotina</taxon>
        <taxon>Eurotiomycetes</taxon>
        <taxon>Eurotiomycetidae</taxon>
        <taxon>Eurotiales</taxon>
        <taxon>Aspergillaceae</taxon>
        <taxon>Penicillium</taxon>
    </lineage>
</organism>
<keyword evidence="3" id="KW-1185">Reference proteome</keyword>
<dbReference type="OrthoDB" id="10436998at2759"/>
<keyword evidence="1" id="KW-0732">Signal</keyword>
<dbReference type="RefSeq" id="XP_056513967.1">
    <property type="nucleotide sequence ID" value="XM_056652900.1"/>
</dbReference>
<evidence type="ECO:0000313" key="2">
    <source>
        <dbReference type="EMBL" id="KAJ5104971.1"/>
    </source>
</evidence>
<evidence type="ECO:0000256" key="1">
    <source>
        <dbReference type="SAM" id="SignalP"/>
    </source>
</evidence>
<sequence length="151" mass="16576">MHFLKAFLLLLPVTCASRIPSCNDAVKVGDHPPLSKKCSSASIENNWLYAKCDVGADVMTFGLQLNWFIALNPDHKIVFQKDGGAMGACDQDKCHAVIRRGRSATFSCNADNCQGKLDLDKVVNFTGKYLEVYDKEGSGPKEMQTDELDDG</sequence>
<feature type="chain" id="PRO_5040744495" description="Cyanovirin-N domain-containing protein" evidence="1">
    <location>
        <begin position="17"/>
        <end position="151"/>
    </location>
</feature>
<protein>
    <recommendedName>
        <fullName evidence="4">Cyanovirin-N domain-containing protein</fullName>
    </recommendedName>
</protein>
<gene>
    <name evidence="2" type="ORF">NUU61_002318</name>
</gene>